<feature type="transmembrane region" description="Helical" evidence="2">
    <location>
        <begin position="339"/>
        <end position="361"/>
    </location>
</feature>
<name>A0A3N4Z8F5_9MICO</name>
<gene>
    <name evidence="4" type="ORF">EDD32_2817</name>
</gene>
<keyword evidence="5" id="KW-1185">Reference proteome</keyword>
<accession>A0A3N4Z8F5</accession>
<dbReference type="OrthoDB" id="4966979at2"/>
<feature type="domain" description="DUF418" evidence="3">
    <location>
        <begin position="244"/>
        <end position="375"/>
    </location>
</feature>
<keyword evidence="2" id="KW-1133">Transmembrane helix</keyword>
<evidence type="ECO:0000313" key="4">
    <source>
        <dbReference type="EMBL" id="RPF28294.1"/>
    </source>
</evidence>
<feature type="transmembrane region" description="Helical" evidence="2">
    <location>
        <begin position="237"/>
        <end position="259"/>
    </location>
</feature>
<feature type="transmembrane region" description="Helical" evidence="2">
    <location>
        <begin position="108"/>
        <end position="128"/>
    </location>
</feature>
<protein>
    <submittedName>
        <fullName evidence="4">Putative membrane protein YeiB</fullName>
    </submittedName>
</protein>
<evidence type="ECO:0000256" key="1">
    <source>
        <dbReference type="SAM" id="MobiDB-lite"/>
    </source>
</evidence>
<feature type="region of interest" description="Disordered" evidence="1">
    <location>
        <begin position="382"/>
        <end position="405"/>
    </location>
</feature>
<keyword evidence="2" id="KW-0812">Transmembrane</keyword>
<feature type="transmembrane region" description="Helical" evidence="2">
    <location>
        <begin position="207"/>
        <end position="225"/>
    </location>
</feature>
<keyword evidence="2" id="KW-0472">Membrane</keyword>
<dbReference type="EMBL" id="RKRA01000001">
    <property type="protein sequence ID" value="RPF28294.1"/>
    <property type="molecule type" value="Genomic_DNA"/>
</dbReference>
<dbReference type="PANTHER" id="PTHR30590:SF2">
    <property type="entry name" value="INNER MEMBRANE PROTEIN"/>
    <property type="match status" value="1"/>
</dbReference>
<dbReference type="Proteomes" id="UP000280726">
    <property type="component" value="Unassembled WGS sequence"/>
</dbReference>
<dbReference type="Pfam" id="PF04235">
    <property type="entry name" value="DUF418"/>
    <property type="match status" value="1"/>
</dbReference>
<feature type="transmembrane region" description="Helical" evidence="2">
    <location>
        <begin position="134"/>
        <end position="150"/>
    </location>
</feature>
<evidence type="ECO:0000256" key="2">
    <source>
        <dbReference type="SAM" id="Phobius"/>
    </source>
</evidence>
<evidence type="ECO:0000313" key="5">
    <source>
        <dbReference type="Proteomes" id="UP000280726"/>
    </source>
</evidence>
<feature type="transmembrane region" description="Helical" evidence="2">
    <location>
        <begin position="80"/>
        <end position="96"/>
    </location>
</feature>
<proteinExistence type="predicted"/>
<evidence type="ECO:0000259" key="3">
    <source>
        <dbReference type="Pfam" id="PF04235"/>
    </source>
</evidence>
<reference evidence="4 5" key="1">
    <citation type="submission" date="2018-11" db="EMBL/GenBank/DDBJ databases">
        <title>Sequencing the genomes of 1000 actinobacteria strains.</title>
        <authorList>
            <person name="Klenk H.-P."/>
        </authorList>
    </citation>
    <scope>NUCLEOTIDE SEQUENCE [LARGE SCALE GENOMIC DNA]</scope>
    <source>
        <strain evidence="4 5">DSM 14418</strain>
    </source>
</reference>
<comment type="caution">
    <text evidence="4">The sequence shown here is derived from an EMBL/GenBank/DDBJ whole genome shotgun (WGS) entry which is preliminary data.</text>
</comment>
<feature type="transmembrane region" description="Helical" evidence="2">
    <location>
        <begin position="279"/>
        <end position="298"/>
    </location>
</feature>
<dbReference type="InterPro" id="IPR052529">
    <property type="entry name" value="Bact_Transport_Assoc"/>
</dbReference>
<feature type="transmembrane region" description="Helical" evidence="2">
    <location>
        <begin position="157"/>
        <end position="175"/>
    </location>
</feature>
<dbReference type="InterPro" id="IPR007349">
    <property type="entry name" value="DUF418"/>
</dbReference>
<dbReference type="PANTHER" id="PTHR30590">
    <property type="entry name" value="INNER MEMBRANE PROTEIN"/>
    <property type="match status" value="1"/>
</dbReference>
<feature type="transmembrane region" description="Helical" evidence="2">
    <location>
        <begin position="310"/>
        <end position="333"/>
    </location>
</feature>
<dbReference type="AlphaFoldDB" id="A0A3N4Z8F5"/>
<sequence>MGDPAGTEPPAAHRIGVMVTAVRPAPVAPISSPPSPGRGRVAAIDAARALAVMGMIVVNVGPRSGDSISDVLYRLPLGRASLLFVLLAGVGISLLTRRARLPGGRLPWATLLWRAGLLMTGGLALQLLDHGVSVILPTYALLFVIAIPLVRAGSRVVGLLAVALTVLGPVAWIGLQRIQGVTWDVRSATAADSPSEVLHSVLLSSPYPVITWAGPFLLGMWLGRLDLADRALQHRMILFGAFATVIGRAVSLVLVAWRGDPAETIGFDRLVTSVAHSQMPLWLISGTGSGVLVLGLLLRTGTVVERRLRPLVAMGQLALTIYVAHLLVLDLLVRPEPHVLAEGIGISLALSASALIFATWWRRNFDRGPLERLLRPPWREANAPDGLGEIRTQRSAAPGRLSASR</sequence>
<organism evidence="4 5">
    <name type="scientific">Georgenia muralis</name>
    <dbReference type="NCBI Taxonomy" id="154117"/>
    <lineage>
        <taxon>Bacteria</taxon>
        <taxon>Bacillati</taxon>
        <taxon>Actinomycetota</taxon>
        <taxon>Actinomycetes</taxon>
        <taxon>Micrococcales</taxon>
        <taxon>Bogoriellaceae</taxon>
        <taxon>Georgenia</taxon>
    </lineage>
</organism>